<accession>A0A2P5VP03</accession>
<dbReference type="OrthoDB" id="1161498at2759"/>
<dbReference type="PANTHER" id="PTHR31343">
    <property type="entry name" value="T15D22.8"/>
    <property type="match status" value="1"/>
</dbReference>
<sequence>MSVFSPWDLPLPYASNHSNLQCFLRCITPVVPTRLLPKKCNEDSNCGNLETNEKERDEEGYSLSEVWESYSEWSAYGVDVPIVLNNGDCVVQYYSPSLSAMQIYTFKPSSSSFRSEIYNSSASSNDSCLSSEAAWDEDSTQTNTMDQCGYLYYQYNEMASPYDRVPLQVKMNELGKHYPGLFDLRSTEISPYSWMAIAWYPVYQIPMATNMKELSACFLTYHPLSGSRTGSNKEEISLPPFAVVTYKLFGTLWINPETSDKDTIICQQTAACNWLRQLQFQHHDFNFFMSRQFQNP</sequence>
<reference evidence="1 2" key="1">
    <citation type="submission" date="2015-01" db="EMBL/GenBank/DDBJ databases">
        <title>Genome of allotetraploid Gossypium barbadense reveals genomic plasticity and fiber elongation in cotton evolution.</title>
        <authorList>
            <person name="Chen X."/>
            <person name="Liu X."/>
            <person name="Zhao B."/>
            <person name="Zheng H."/>
            <person name="Hu Y."/>
            <person name="Lu G."/>
            <person name="Yang C."/>
            <person name="Chen J."/>
            <person name="Shan C."/>
            <person name="Zhang L."/>
            <person name="Zhou Y."/>
            <person name="Wang L."/>
            <person name="Guo W."/>
            <person name="Bai Y."/>
            <person name="Ruan J."/>
            <person name="Shangguan X."/>
            <person name="Mao Y."/>
            <person name="Jiang J."/>
            <person name="Zhu Y."/>
            <person name="Lei J."/>
            <person name="Kang H."/>
            <person name="Chen S."/>
            <person name="He X."/>
            <person name="Wang R."/>
            <person name="Wang Y."/>
            <person name="Chen J."/>
            <person name="Wang L."/>
            <person name="Yu S."/>
            <person name="Wang B."/>
            <person name="Wei J."/>
            <person name="Song S."/>
            <person name="Lu X."/>
            <person name="Gao Z."/>
            <person name="Gu W."/>
            <person name="Deng X."/>
            <person name="Ma D."/>
            <person name="Wang S."/>
            <person name="Liang W."/>
            <person name="Fang L."/>
            <person name="Cai C."/>
            <person name="Zhu X."/>
            <person name="Zhou B."/>
            <person name="Zhang Y."/>
            <person name="Chen Z."/>
            <person name="Xu S."/>
            <person name="Zhu R."/>
            <person name="Wang S."/>
            <person name="Zhang T."/>
            <person name="Zhao G."/>
        </authorList>
    </citation>
    <scope>NUCLEOTIDE SEQUENCE [LARGE SCALE GENOMIC DNA]</scope>
    <source>
        <strain evidence="2">cv. Xinhai21</strain>
        <tissue evidence="1">Leaf</tissue>
    </source>
</reference>
<dbReference type="AlphaFoldDB" id="A0A2P5VP03"/>
<protein>
    <submittedName>
        <fullName evidence="1">Uncharacterized protein</fullName>
    </submittedName>
</protein>
<dbReference type="Pfam" id="PF05623">
    <property type="entry name" value="DUF789"/>
    <property type="match status" value="1"/>
</dbReference>
<proteinExistence type="predicted"/>
<dbReference type="Proteomes" id="UP000239757">
    <property type="component" value="Unassembled WGS sequence"/>
</dbReference>
<evidence type="ECO:0000313" key="2">
    <source>
        <dbReference type="Proteomes" id="UP000239757"/>
    </source>
</evidence>
<evidence type="ECO:0000313" key="1">
    <source>
        <dbReference type="EMBL" id="PPR80520.1"/>
    </source>
</evidence>
<dbReference type="InterPro" id="IPR008507">
    <property type="entry name" value="DUF789"/>
</dbReference>
<dbReference type="EMBL" id="KZ671807">
    <property type="protein sequence ID" value="PPR80520.1"/>
    <property type="molecule type" value="Genomic_DNA"/>
</dbReference>
<organism evidence="1 2">
    <name type="scientific">Gossypium barbadense</name>
    <name type="common">Sea Island cotton</name>
    <name type="synonym">Hibiscus barbadensis</name>
    <dbReference type="NCBI Taxonomy" id="3634"/>
    <lineage>
        <taxon>Eukaryota</taxon>
        <taxon>Viridiplantae</taxon>
        <taxon>Streptophyta</taxon>
        <taxon>Embryophyta</taxon>
        <taxon>Tracheophyta</taxon>
        <taxon>Spermatophyta</taxon>
        <taxon>Magnoliopsida</taxon>
        <taxon>eudicotyledons</taxon>
        <taxon>Gunneridae</taxon>
        <taxon>Pentapetalae</taxon>
        <taxon>rosids</taxon>
        <taxon>malvids</taxon>
        <taxon>Malvales</taxon>
        <taxon>Malvaceae</taxon>
        <taxon>Malvoideae</taxon>
        <taxon>Gossypium</taxon>
    </lineage>
</organism>
<gene>
    <name evidence="1" type="ORF">GOBAR_AA40197</name>
</gene>
<name>A0A2P5VP03_GOSBA</name>
<dbReference type="PANTHER" id="PTHR31343:SF3">
    <property type="entry name" value="DUF789 DOMAIN-CONTAINING PROTEIN"/>
    <property type="match status" value="1"/>
</dbReference>